<evidence type="ECO:0000259" key="6">
    <source>
        <dbReference type="Pfam" id="PF00703"/>
    </source>
</evidence>
<dbReference type="InterPro" id="IPR040605">
    <property type="entry name" value="Glyco_hydro2_dom5"/>
</dbReference>
<evidence type="ECO:0000313" key="12">
    <source>
        <dbReference type="Proteomes" id="UP000295334"/>
    </source>
</evidence>
<comment type="similarity">
    <text evidence="2 5">Belongs to the glycosyl hydrolase 53 family.</text>
</comment>
<name>A0A4R1BKC3_9BACT</name>
<evidence type="ECO:0000256" key="1">
    <source>
        <dbReference type="ARBA" id="ARBA00007401"/>
    </source>
</evidence>
<dbReference type="Pfam" id="PF02837">
    <property type="entry name" value="Glyco_hydro_2_N"/>
    <property type="match status" value="1"/>
</dbReference>
<dbReference type="SUPFAM" id="SSF49303">
    <property type="entry name" value="beta-Galactosidase/glucuronidase domain"/>
    <property type="match status" value="1"/>
</dbReference>
<dbReference type="AlphaFoldDB" id="A0A4R1BKC3"/>
<dbReference type="NCBIfam" id="NF041462">
    <property type="entry name" value="GalA"/>
    <property type="match status" value="1"/>
</dbReference>
<dbReference type="Pfam" id="PF07745">
    <property type="entry name" value="Glyco_hydro_53"/>
    <property type="match status" value="1"/>
</dbReference>
<dbReference type="EMBL" id="SJZI01000008">
    <property type="protein sequence ID" value="TCJ17784.1"/>
    <property type="molecule type" value="Genomic_DNA"/>
</dbReference>
<dbReference type="EC" id="3.2.1.89" evidence="5"/>
<dbReference type="SUPFAM" id="SSF49785">
    <property type="entry name" value="Galactose-binding domain-like"/>
    <property type="match status" value="1"/>
</dbReference>
<dbReference type="InterPro" id="IPR011683">
    <property type="entry name" value="Glyco_hydro_53"/>
</dbReference>
<keyword evidence="5" id="KW-0732">Signal</keyword>
<dbReference type="GO" id="GO:0031218">
    <property type="term" value="F:arabinogalactan endo-1,4-beta-galactosidase activity"/>
    <property type="evidence" value="ECO:0007669"/>
    <property type="project" value="UniProtKB-EC"/>
</dbReference>
<dbReference type="InterPro" id="IPR006102">
    <property type="entry name" value="Ig-like_GH2"/>
</dbReference>
<dbReference type="InterPro" id="IPR036156">
    <property type="entry name" value="Beta-gal/glucu_dom_sf"/>
</dbReference>
<keyword evidence="4 5" id="KW-0326">Glycosidase</keyword>
<evidence type="ECO:0000259" key="7">
    <source>
        <dbReference type="Pfam" id="PF02836"/>
    </source>
</evidence>
<evidence type="ECO:0000256" key="3">
    <source>
        <dbReference type="ARBA" id="ARBA00022801"/>
    </source>
</evidence>
<dbReference type="Gene3D" id="2.60.40.10">
    <property type="entry name" value="Immunoglobulins"/>
    <property type="match status" value="3"/>
</dbReference>
<dbReference type="PANTHER" id="PTHR42732:SF1">
    <property type="entry name" value="BETA-MANNOSIDASE"/>
    <property type="match status" value="1"/>
</dbReference>
<proteinExistence type="inferred from homology"/>
<dbReference type="InterPro" id="IPR006103">
    <property type="entry name" value="Glyco_hydro_2_cat"/>
</dbReference>
<dbReference type="Gene3D" id="2.60.120.260">
    <property type="entry name" value="Galactose-binding domain-like"/>
    <property type="match status" value="1"/>
</dbReference>
<comment type="similarity">
    <text evidence="1">Belongs to the glycosyl hydrolase 2 family.</text>
</comment>
<evidence type="ECO:0000259" key="10">
    <source>
        <dbReference type="Pfam" id="PF18565"/>
    </source>
</evidence>
<protein>
    <recommendedName>
        <fullName evidence="5">Arabinogalactan endo-beta-1,4-galactanase</fullName>
        <ecNumber evidence="5">3.2.1.89</ecNumber>
    </recommendedName>
</protein>
<feature type="domain" description="DUF4982" evidence="9">
    <location>
        <begin position="627"/>
        <end position="682"/>
    </location>
</feature>
<dbReference type="InterPro" id="IPR023232">
    <property type="entry name" value="Glyco_hydro_2_AS"/>
</dbReference>
<dbReference type="Gene3D" id="3.20.20.80">
    <property type="entry name" value="Glycosidases"/>
    <property type="match status" value="2"/>
</dbReference>
<dbReference type="InterPro" id="IPR032311">
    <property type="entry name" value="DUF4982"/>
</dbReference>
<feature type="domain" description="Glycoside hydrolase family 2 immunoglobulin-like beta-sandwich" evidence="6">
    <location>
        <begin position="220"/>
        <end position="324"/>
    </location>
</feature>
<dbReference type="InterPro" id="IPR008979">
    <property type="entry name" value="Galactose-bd-like_sf"/>
</dbReference>
<evidence type="ECO:0000259" key="8">
    <source>
        <dbReference type="Pfam" id="PF02837"/>
    </source>
</evidence>
<feature type="domain" description="Glycoside hydrolase family 2" evidence="10">
    <location>
        <begin position="696"/>
        <end position="796"/>
    </location>
</feature>
<dbReference type="GO" id="GO:0005975">
    <property type="term" value="P:carbohydrate metabolic process"/>
    <property type="evidence" value="ECO:0007669"/>
    <property type="project" value="InterPro"/>
</dbReference>
<keyword evidence="3 5" id="KW-0378">Hydrolase</keyword>
<dbReference type="InterPro" id="IPR006104">
    <property type="entry name" value="Glyco_hydro_2_N"/>
</dbReference>
<dbReference type="Pfam" id="PF02836">
    <property type="entry name" value="Glyco_hydro_2_C"/>
    <property type="match status" value="1"/>
</dbReference>
<gene>
    <name evidence="11" type="ORF">EPD60_06240</name>
</gene>
<feature type="chain" id="PRO_5020887491" description="Arabinogalactan endo-beta-1,4-galactanase" evidence="5">
    <location>
        <begin position="26"/>
        <end position="1127"/>
    </location>
</feature>
<dbReference type="InterPro" id="IPR006101">
    <property type="entry name" value="Glyco_hydro_2"/>
</dbReference>
<comment type="catalytic activity">
    <reaction evidence="5">
        <text>The enzyme specifically hydrolyzes (1-&gt;4)-beta-D-galactosidic linkages in type I arabinogalactans.</text>
        <dbReference type="EC" id="3.2.1.89"/>
    </reaction>
</comment>
<dbReference type="PRINTS" id="PR00132">
    <property type="entry name" value="GLHYDRLASE2"/>
</dbReference>
<accession>A0A4R1BKC3</accession>
<comment type="caution">
    <text evidence="11">The sequence shown here is derived from an EMBL/GenBank/DDBJ whole genome shotgun (WGS) entry which is preliminary data.</text>
</comment>
<feature type="domain" description="Glycosyl hydrolases family 2 sugar binding" evidence="8">
    <location>
        <begin position="116"/>
        <end position="207"/>
    </location>
</feature>
<evidence type="ECO:0000259" key="9">
    <source>
        <dbReference type="Pfam" id="PF16355"/>
    </source>
</evidence>
<feature type="domain" description="Glycoside hydrolase family 2 catalytic" evidence="7">
    <location>
        <begin position="333"/>
        <end position="525"/>
    </location>
</feature>
<evidence type="ECO:0000313" key="11">
    <source>
        <dbReference type="EMBL" id="TCJ17784.1"/>
    </source>
</evidence>
<dbReference type="Pfam" id="PF18565">
    <property type="entry name" value="Glyco_hydro2_C5"/>
    <property type="match status" value="1"/>
</dbReference>
<dbReference type="InterPro" id="IPR048230">
    <property type="entry name" value="GalA-like"/>
</dbReference>
<dbReference type="GO" id="GO:0015926">
    <property type="term" value="F:glucosidase activity"/>
    <property type="evidence" value="ECO:0007669"/>
    <property type="project" value="InterPro"/>
</dbReference>
<dbReference type="OrthoDB" id="9801077at2"/>
<dbReference type="Proteomes" id="UP000295334">
    <property type="component" value="Unassembled WGS sequence"/>
</dbReference>
<dbReference type="PROSITE" id="PS00608">
    <property type="entry name" value="GLYCOSYL_HYDROL_F2_2"/>
    <property type="match status" value="1"/>
</dbReference>
<dbReference type="InterPro" id="IPR013783">
    <property type="entry name" value="Ig-like_fold"/>
</dbReference>
<dbReference type="Pfam" id="PF16355">
    <property type="entry name" value="DUF4982"/>
    <property type="match status" value="1"/>
</dbReference>
<dbReference type="SUPFAM" id="SSF51445">
    <property type="entry name" value="(Trans)glycosidases"/>
    <property type="match status" value="2"/>
</dbReference>
<reference evidence="11 12" key="1">
    <citation type="submission" date="2019-03" db="EMBL/GenBank/DDBJ databases">
        <authorList>
            <person name="Kim M.K.M."/>
        </authorList>
    </citation>
    <scope>NUCLEOTIDE SEQUENCE [LARGE SCALE GENOMIC DNA]</scope>
    <source>
        <strain evidence="11 12">17J68-12</strain>
    </source>
</reference>
<organism evidence="11 12">
    <name type="scientific">Flaviaesturariibacter flavus</name>
    <dbReference type="NCBI Taxonomy" id="2502780"/>
    <lineage>
        <taxon>Bacteria</taxon>
        <taxon>Pseudomonadati</taxon>
        <taxon>Bacteroidota</taxon>
        <taxon>Chitinophagia</taxon>
        <taxon>Chitinophagales</taxon>
        <taxon>Chitinophagaceae</taxon>
        <taxon>Flaviaestuariibacter</taxon>
    </lineage>
</organism>
<evidence type="ECO:0000256" key="5">
    <source>
        <dbReference type="RuleBase" id="RU361192"/>
    </source>
</evidence>
<dbReference type="Pfam" id="PF00703">
    <property type="entry name" value="Glyco_hydro_2"/>
    <property type="match status" value="1"/>
</dbReference>
<dbReference type="InterPro" id="IPR017853">
    <property type="entry name" value="GH"/>
</dbReference>
<feature type="signal peptide" evidence="5">
    <location>
        <begin position="1"/>
        <end position="25"/>
    </location>
</feature>
<keyword evidence="12" id="KW-1185">Reference proteome</keyword>
<evidence type="ECO:0000256" key="4">
    <source>
        <dbReference type="ARBA" id="ARBA00023295"/>
    </source>
</evidence>
<dbReference type="InterPro" id="IPR051913">
    <property type="entry name" value="GH2_Domain-Containing"/>
</dbReference>
<evidence type="ECO:0000256" key="2">
    <source>
        <dbReference type="ARBA" id="ARBA00010687"/>
    </source>
</evidence>
<dbReference type="PANTHER" id="PTHR42732">
    <property type="entry name" value="BETA-GALACTOSIDASE"/>
    <property type="match status" value="1"/>
</dbReference>
<dbReference type="RefSeq" id="WP_131447937.1">
    <property type="nucleotide sequence ID" value="NZ_SJZI01000008.1"/>
</dbReference>
<sequence length="1127" mass="126890">MRVYTGKSIFCRLAAVLLLPAFCQAQRQKTLLDEDWRFAFGHAGDPAKDFNYGIPALFAKSGKTEGTPLDARFNDSAWRRLSLPHDWAVELPFVNVNNFDVQSHGYKPVSGLFPETSIGWYRKNFVVPRSDSGARYELQFDGVFRNVQFWVNGFYLGRNESGYLGVQYDVTDYLHYDRPNTITVRVDATQYEGWFYEGAGIYRHVWLNRHHNVHLPADGLFARGSVSGSDATLSVDLEVRNDGFTPEKVTVESWITDREGRVVARGARAPVAVAQRDKQSLRQQLGVKNVHLWDVDDPYLYRLTTVLRQGVRTIDSSTVRAGFRTLRFDGQQGFFLNGRHLKIKGTNNHPDHAGVGTALPDYMHYYRVRLLKEMGANAYRTSHGAPNPELLDACDSLGMLVLDEQRLLNSSPEYTGQFTRLIKRDRNHPSVFLWSIGNEEGWIQTQPSGRRIAQSLLALQKQLDPSRSSTYAADVANVFAGVNEVIPVRGFNYRQFGVADYHRDHPAQPLVGTEMGSTVTTRGIYEKDSIRAYLPDQDITAPWWASTAETWWTLAAQNPFWMGGFIWTGFDYRGEPTPYQWPNISSHFGVMDVCGFPKNIYYYYKSWWSNQDVLHLSPHWNWPGKEGQAIEVWVNSNADNVELFLNGRSLGKKDMPRDRHLNWSVPYAAGRLEAIGYRYGRKLTARVETSGPAREIVVTPYKTTILADGRDVTVINISAVDSLGREVPDAQNLIRFAVRGDARIIGVGNGDPSSHEQDRYNDTVATRRLFNGKAQVIVQGGKTPSFIGFLATSDGLWNGGTDIISIRPGQEPKGKPAAYAPRRASGRMLGADISFLPQLEARGVRFSDKGKEQDAIAILKDHGINYIRLRLFNDPAADSGYAPGKGWCDLPHTLQMAKRAKAAGMKLLLDFHYSDYWADPGKQYKPRAWKGLPFPALRDSAYAFTRRALLALKAQGTEPDMVQCGNEINHGIVWPEGNVQHLDSLAQLLVAANRAVREVSPSALLMLHVALGGQQDESAAFIDAMLQRGVPFDIIGESYYPKWHGTPDDLRNNMGALAKRFGRDVVVVEYSQLKQEVADITFNLPDGRGVGTFIWEPLNTWEAVFDRNGKPTPFLRQYDIIRDRYLK</sequence>